<dbReference type="Proteomes" id="UP000186817">
    <property type="component" value="Unassembled WGS sequence"/>
</dbReference>
<dbReference type="CDD" id="cd19179">
    <property type="entry name" value="SET_RBCMT"/>
    <property type="match status" value="1"/>
</dbReference>
<name>A0A1Q9DPL3_SYMMI</name>
<dbReference type="InterPro" id="IPR008441">
    <property type="entry name" value="AfumC-like_glycosyl_Trfase"/>
</dbReference>
<dbReference type="GO" id="GO:0016757">
    <property type="term" value="F:glycosyltransferase activity"/>
    <property type="evidence" value="ECO:0007669"/>
    <property type="project" value="InterPro"/>
</dbReference>
<keyword evidence="8" id="KW-1185">Reference proteome</keyword>
<evidence type="ECO:0000259" key="6">
    <source>
        <dbReference type="PROSITE" id="PS50280"/>
    </source>
</evidence>
<sequence>MLMATLSWFLALRLLGVQISAAPLSAKGGGVSEPMHANQIPKLIWSFWHSEALVPGVVRLAQGTWKHFAPDYQLRLLNEQSVKEYLPAGQRDVSPDSFFTLSAYTDWLRLSLLASYGGIWIDSTLLLTAPVDSLLNQTAHLSGLHLEAALFESYFLAARPEEDIVQRWRDEMWRIGRMADKDYDVHLTRLKTRGIEPLNGHMSECDWRDRSPVHEVAHWILHRAVAAVNFFVGYTSFYLHPCGQHYWMWYYRVCVAFNAVVVSADGSDITQLAAPMGIHMTDSERTLNRIAVSFGWDTTQIVRFLITRSSEDFQLAPIRGIKLRSKERNLLTELSFCETGSIICRLQALVGDRFFEERASASLEAAVEKTYSSRQRQQQPRQATTLPQRRRSQPPTEPGYQGYKVNDEEIEKAKPVVVLTSDKGITKVETDYSDLAHQASGFRARSLLPTLSERPPATTEGYQSSAPGREAPRPWEPKMDVDGKTQVPESVFKMRAEHALLLLTVSLPLVFVPEVFLPRHAPSRVGPRWSQGGARFEIEPLELWLFENGARVSSKASVGPGSEGRGVWAKQTIAAGEEIARVPIKLVLSKESAASALGSDIISEDMGEYTAIALQLIHERYVLQDASFWQPYLDLLPDTAEIGSSFTWSEEDLELLSGSLIQNISSFLREKIQDEYRSLCETTLAKDPASFPLDVFTLPRYIWAYAVLLSRSFRLRFDRKGEKIALVPFVDFINHDPESKAYVAGVTEAAGRYVMLKTDRKYGPKEQVFDSYGRRSNDELLLLYGFSLETNVHNYVEIPLTELWECTELAEPKRSWLAVNGIDQDEMQSIFLYRGRWPKEMMLLLRLLVLTREEIGVRREYAVHKTLKDMDLATPVAPDVEERALKALRKLIAEVLSKCPAQLRERDAKLLRDRLAFEALSRKEQYAASARHGEVDVLETNRLRVNRLLRHVPFVFRRRDARKQQVVPGFSADSVPQDFDVFLKEFEMD</sequence>
<evidence type="ECO:0000256" key="2">
    <source>
        <dbReference type="ARBA" id="ARBA00022679"/>
    </source>
</evidence>
<protein>
    <submittedName>
        <fullName evidence="7">Ribulose-1,5 bisphosphate carboxylase/oxygenase large subunit N-methyltransferase, chloroplastic</fullName>
    </submittedName>
</protein>
<evidence type="ECO:0000313" key="7">
    <source>
        <dbReference type="EMBL" id="OLP97112.1"/>
    </source>
</evidence>
<feature type="compositionally biased region" description="Low complexity" evidence="4">
    <location>
        <begin position="374"/>
        <end position="387"/>
    </location>
</feature>
<dbReference type="InterPro" id="IPR001214">
    <property type="entry name" value="SET_dom"/>
</dbReference>
<dbReference type="AlphaFoldDB" id="A0A1Q9DPL3"/>
<feature type="compositionally biased region" description="Basic and acidic residues" evidence="4">
    <location>
        <begin position="470"/>
        <end position="481"/>
    </location>
</feature>
<dbReference type="PANTHER" id="PTHR13271">
    <property type="entry name" value="UNCHARACTERIZED PUTATIVE METHYLTRANSFERASE"/>
    <property type="match status" value="1"/>
</dbReference>
<dbReference type="PANTHER" id="PTHR13271:SF123">
    <property type="entry name" value="RIBULOSE-1,5-BISPHOSPHATE CARBOXYLASE_OXYGENASE SMALL SUBUNIT N-METHYLTRANSFERASE I-RELATED"/>
    <property type="match status" value="1"/>
</dbReference>
<accession>A0A1Q9DPL3</accession>
<gene>
    <name evidence="7" type="primary">RBCMT</name>
    <name evidence="7" type="ORF">AK812_SmicGene20579</name>
</gene>
<keyword evidence="3" id="KW-0949">S-adenosyl-L-methionine</keyword>
<reference evidence="7 8" key="1">
    <citation type="submission" date="2016-02" db="EMBL/GenBank/DDBJ databases">
        <title>Genome analysis of coral dinoflagellate symbionts highlights evolutionary adaptations to a symbiotic lifestyle.</title>
        <authorList>
            <person name="Aranda M."/>
            <person name="Li Y."/>
            <person name="Liew Y.J."/>
            <person name="Baumgarten S."/>
            <person name="Simakov O."/>
            <person name="Wilson M."/>
            <person name="Piel J."/>
            <person name="Ashoor H."/>
            <person name="Bougouffa S."/>
            <person name="Bajic V.B."/>
            <person name="Ryu T."/>
            <person name="Ravasi T."/>
            <person name="Bayer T."/>
            <person name="Micklem G."/>
            <person name="Kim H."/>
            <person name="Bhak J."/>
            <person name="Lajeunesse T.C."/>
            <person name="Voolstra C.R."/>
        </authorList>
    </citation>
    <scope>NUCLEOTIDE SEQUENCE [LARGE SCALE GENOMIC DNA]</scope>
    <source>
        <strain evidence="7 8">CCMP2467</strain>
    </source>
</reference>
<dbReference type="EMBL" id="LSRX01000445">
    <property type="protein sequence ID" value="OLP97112.1"/>
    <property type="molecule type" value="Genomic_DNA"/>
</dbReference>
<dbReference type="Pfam" id="PF00856">
    <property type="entry name" value="SET"/>
    <property type="match status" value="1"/>
</dbReference>
<dbReference type="Gene3D" id="3.90.1410.10">
    <property type="entry name" value="set domain protein methyltransferase, domain 1"/>
    <property type="match status" value="1"/>
</dbReference>
<dbReference type="Pfam" id="PF05704">
    <property type="entry name" value="Caps_synth"/>
    <property type="match status" value="1"/>
</dbReference>
<proteinExistence type="predicted"/>
<dbReference type="SUPFAM" id="SSF53448">
    <property type="entry name" value="Nucleotide-diphospho-sugar transferases"/>
    <property type="match status" value="1"/>
</dbReference>
<dbReference type="Gene3D" id="3.90.1420.10">
    <property type="entry name" value="Rubisco LSMT, substrate-binding domain"/>
    <property type="match status" value="1"/>
</dbReference>
<dbReference type="Gene3D" id="3.90.550.20">
    <property type="match status" value="1"/>
</dbReference>
<dbReference type="InterPro" id="IPR044431">
    <property type="entry name" value="SET_RBCMT"/>
</dbReference>
<evidence type="ECO:0000256" key="5">
    <source>
        <dbReference type="SAM" id="SignalP"/>
    </source>
</evidence>
<evidence type="ECO:0000313" key="8">
    <source>
        <dbReference type="Proteomes" id="UP000186817"/>
    </source>
</evidence>
<dbReference type="Pfam" id="PF09273">
    <property type="entry name" value="Rubis-subs-bind"/>
    <property type="match status" value="1"/>
</dbReference>
<feature type="region of interest" description="Disordered" evidence="4">
    <location>
        <begin position="369"/>
        <end position="406"/>
    </location>
</feature>
<feature type="region of interest" description="Disordered" evidence="4">
    <location>
        <begin position="446"/>
        <end position="481"/>
    </location>
</feature>
<dbReference type="InterPro" id="IPR046341">
    <property type="entry name" value="SET_dom_sf"/>
</dbReference>
<evidence type="ECO:0000256" key="1">
    <source>
        <dbReference type="ARBA" id="ARBA00022603"/>
    </source>
</evidence>
<feature type="signal peptide" evidence="5">
    <location>
        <begin position="1"/>
        <end position="21"/>
    </location>
</feature>
<dbReference type="InterPro" id="IPR036464">
    <property type="entry name" value="Rubisco_LSMT_subst-bd_sf"/>
</dbReference>
<dbReference type="InterPro" id="IPR050600">
    <property type="entry name" value="SETD3_SETD6_MTase"/>
</dbReference>
<dbReference type="GO" id="GO:0016279">
    <property type="term" value="F:protein-lysine N-methyltransferase activity"/>
    <property type="evidence" value="ECO:0007669"/>
    <property type="project" value="InterPro"/>
</dbReference>
<evidence type="ECO:0000256" key="3">
    <source>
        <dbReference type="ARBA" id="ARBA00022691"/>
    </source>
</evidence>
<evidence type="ECO:0000256" key="4">
    <source>
        <dbReference type="SAM" id="MobiDB-lite"/>
    </source>
</evidence>
<keyword evidence="5" id="KW-0732">Signal</keyword>
<dbReference type="SUPFAM" id="SSF81822">
    <property type="entry name" value="RuBisCo LSMT C-terminal, substrate-binding domain"/>
    <property type="match status" value="1"/>
</dbReference>
<comment type="caution">
    <text evidence="7">The sequence shown here is derived from an EMBL/GenBank/DDBJ whole genome shotgun (WGS) entry which is preliminary data.</text>
</comment>
<keyword evidence="1 7" id="KW-0489">Methyltransferase</keyword>
<organism evidence="7 8">
    <name type="scientific">Symbiodinium microadriaticum</name>
    <name type="common">Dinoflagellate</name>
    <name type="synonym">Zooxanthella microadriatica</name>
    <dbReference type="NCBI Taxonomy" id="2951"/>
    <lineage>
        <taxon>Eukaryota</taxon>
        <taxon>Sar</taxon>
        <taxon>Alveolata</taxon>
        <taxon>Dinophyceae</taxon>
        <taxon>Suessiales</taxon>
        <taxon>Symbiodiniaceae</taxon>
        <taxon>Symbiodinium</taxon>
    </lineage>
</organism>
<feature type="domain" description="SET" evidence="6">
    <location>
        <begin position="550"/>
        <end position="773"/>
    </location>
</feature>
<dbReference type="SUPFAM" id="SSF82199">
    <property type="entry name" value="SET domain"/>
    <property type="match status" value="1"/>
</dbReference>
<dbReference type="OrthoDB" id="341421at2759"/>
<dbReference type="GO" id="GO:0032259">
    <property type="term" value="P:methylation"/>
    <property type="evidence" value="ECO:0007669"/>
    <property type="project" value="UniProtKB-KW"/>
</dbReference>
<dbReference type="InterPro" id="IPR015353">
    <property type="entry name" value="Rubisco_LSMT_subst-bd"/>
</dbReference>
<dbReference type="InterPro" id="IPR029044">
    <property type="entry name" value="Nucleotide-diphossugar_trans"/>
</dbReference>
<feature type="chain" id="PRO_5012186848" evidence="5">
    <location>
        <begin position="22"/>
        <end position="989"/>
    </location>
</feature>
<keyword evidence="2 7" id="KW-0808">Transferase</keyword>
<dbReference type="PROSITE" id="PS50280">
    <property type="entry name" value="SET"/>
    <property type="match status" value="1"/>
</dbReference>